<dbReference type="AlphaFoldDB" id="A0A6P4XX11"/>
<feature type="region of interest" description="Disordered" evidence="1">
    <location>
        <begin position="1"/>
        <end position="79"/>
    </location>
</feature>
<dbReference type="GeneID" id="109467598"/>
<dbReference type="Proteomes" id="UP000515135">
    <property type="component" value="Unplaced"/>
</dbReference>
<keyword evidence="2" id="KW-1185">Reference proteome</keyword>
<protein>
    <submittedName>
        <fullName evidence="3">Uncharacterized protein LOC109467598</fullName>
    </submittedName>
</protein>
<organism evidence="2 3">
    <name type="scientific">Branchiostoma belcheri</name>
    <name type="common">Amphioxus</name>
    <dbReference type="NCBI Taxonomy" id="7741"/>
    <lineage>
        <taxon>Eukaryota</taxon>
        <taxon>Metazoa</taxon>
        <taxon>Chordata</taxon>
        <taxon>Cephalochordata</taxon>
        <taxon>Leptocardii</taxon>
        <taxon>Amphioxiformes</taxon>
        <taxon>Branchiostomatidae</taxon>
        <taxon>Branchiostoma</taxon>
    </lineage>
</organism>
<sequence>MASNDNNSSVEERTAEEAVTVPPNPVDMEAASQADTRKPPNTQQSNGRQSSPTVPPSTDVNRNRVEASKADRSLSQTGSAVVGNLCSAEGVDVMDKDEDIVMIPQGQMEEEQDNHAVNKV</sequence>
<feature type="compositionally biased region" description="Polar residues" evidence="1">
    <location>
        <begin position="39"/>
        <end position="60"/>
    </location>
</feature>
<evidence type="ECO:0000313" key="3">
    <source>
        <dbReference type="RefSeq" id="XP_019621175.1"/>
    </source>
</evidence>
<dbReference type="KEGG" id="bbel:109467598"/>
<gene>
    <name evidence="3" type="primary">LOC109467598</name>
</gene>
<name>A0A6P4XX11_BRABE</name>
<evidence type="ECO:0000313" key="2">
    <source>
        <dbReference type="Proteomes" id="UP000515135"/>
    </source>
</evidence>
<reference evidence="3" key="1">
    <citation type="submission" date="2025-08" db="UniProtKB">
        <authorList>
            <consortium name="RefSeq"/>
        </authorList>
    </citation>
    <scope>IDENTIFICATION</scope>
    <source>
        <tissue evidence="3">Gonad</tissue>
    </source>
</reference>
<feature type="compositionally biased region" description="Basic and acidic residues" evidence="1">
    <location>
        <begin position="61"/>
        <end position="72"/>
    </location>
</feature>
<proteinExistence type="predicted"/>
<dbReference type="RefSeq" id="XP_019621175.1">
    <property type="nucleotide sequence ID" value="XM_019765616.1"/>
</dbReference>
<accession>A0A6P4XX11</accession>
<evidence type="ECO:0000256" key="1">
    <source>
        <dbReference type="SAM" id="MobiDB-lite"/>
    </source>
</evidence>